<proteinExistence type="predicted"/>
<dbReference type="AlphaFoldDB" id="A0A9W9KRR8"/>
<reference evidence="1" key="1">
    <citation type="submission" date="2022-11" db="EMBL/GenBank/DDBJ databases">
        <authorList>
            <person name="Petersen C."/>
        </authorList>
    </citation>
    <scope>NUCLEOTIDE SEQUENCE</scope>
    <source>
        <strain evidence="1">IBT 30069</strain>
    </source>
</reference>
<sequence>MPLMRIHVPAGPMARRLTTNQEIAGSTPASVNLFAFDPFDPVYQKEFFHGFNMVGRNRPHYDPLADPIRTAAS</sequence>
<dbReference type="OrthoDB" id="4368495at2759"/>
<accession>A0A9W9KRR8</accession>
<evidence type="ECO:0000313" key="2">
    <source>
        <dbReference type="Proteomes" id="UP001149165"/>
    </source>
</evidence>
<reference evidence="1" key="2">
    <citation type="journal article" date="2023" name="IMA Fungus">
        <title>Comparative genomic study of the Penicillium genus elucidates a diverse pangenome and 15 lateral gene transfer events.</title>
        <authorList>
            <person name="Petersen C."/>
            <person name="Sorensen T."/>
            <person name="Nielsen M.R."/>
            <person name="Sondergaard T.E."/>
            <person name="Sorensen J.L."/>
            <person name="Fitzpatrick D.A."/>
            <person name="Frisvad J.C."/>
            <person name="Nielsen K.L."/>
        </authorList>
    </citation>
    <scope>NUCLEOTIDE SEQUENCE</scope>
    <source>
        <strain evidence="1">IBT 30069</strain>
    </source>
</reference>
<comment type="caution">
    <text evidence="1">The sequence shown here is derived from an EMBL/GenBank/DDBJ whole genome shotgun (WGS) entry which is preliminary data.</text>
</comment>
<keyword evidence="2" id="KW-1185">Reference proteome</keyword>
<name>A0A9W9KRR8_9EURO</name>
<organism evidence="1 2">
    <name type="scientific">Penicillium angulare</name>
    <dbReference type="NCBI Taxonomy" id="116970"/>
    <lineage>
        <taxon>Eukaryota</taxon>
        <taxon>Fungi</taxon>
        <taxon>Dikarya</taxon>
        <taxon>Ascomycota</taxon>
        <taxon>Pezizomycotina</taxon>
        <taxon>Eurotiomycetes</taxon>
        <taxon>Eurotiomycetidae</taxon>
        <taxon>Eurotiales</taxon>
        <taxon>Aspergillaceae</taxon>
        <taxon>Penicillium</taxon>
    </lineage>
</organism>
<gene>
    <name evidence="1" type="ORF">N7456_001320</name>
</gene>
<dbReference type="Proteomes" id="UP001149165">
    <property type="component" value="Unassembled WGS sequence"/>
</dbReference>
<protein>
    <submittedName>
        <fullName evidence="1">Uncharacterized protein</fullName>
    </submittedName>
</protein>
<dbReference type="EMBL" id="JAPQKH010000001">
    <property type="protein sequence ID" value="KAJ5116972.1"/>
    <property type="molecule type" value="Genomic_DNA"/>
</dbReference>
<evidence type="ECO:0000313" key="1">
    <source>
        <dbReference type="EMBL" id="KAJ5116972.1"/>
    </source>
</evidence>